<dbReference type="InterPro" id="IPR000432">
    <property type="entry name" value="DNA_mismatch_repair_MutS_C"/>
</dbReference>
<protein>
    <recommendedName>
        <fullName evidence="7">Endonuclease MutS2</fullName>
        <ecNumber evidence="7">3.1.-.-</ecNumber>
    </recommendedName>
    <alternativeName>
        <fullName evidence="7">Ribosome-associated protein quality control-upstream factor</fullName>
        <shortName evidence="7">RQC-upstream factor</shortName>
        <shortName evidence="7">RqcU</shortName>
        <ecNumber evidence="7">3.6.4.-</ecNumber>
    </alternativeName>
</protein>
<dbReference type="SMART" id="SM00463">
    <property type="entry name" value="SMR"/>
    <property type="match status" value="1"/>
</dbReference>
<keyword evidence="6 7" id="KW-0238">DNA-binding</keyword>
<dbReference type="EMBL" id="JAOYOD010000001">
    <property type="protein sequence ID" value="MCV9386399.1"/>
    <property type="molecule type" value="Genomic_DNA"/>
</dbReference>
<dbReference type="NCBIfam" id="TIGR01069">
    <property type="entry name" value="mutS2"/>
    <property type="match status" value="1"/>
</dbReference>
<evidence type="ECO:0000256" key="2">
    <source>
        <dbReference type="ARBA" id="ARBA00022741"/>
    </source>
</evidence>
<name>A0ABT3CRX9_9BACT</name>
<dbReference type="RefSeq" id="WP_264137188.1">
    <property type="nucleotide sequence ID" value="NZ_JAOYOD010000001.1"/>
</dbReference>
<dbReference type="Pfam" id="PF20297">
    <property type="entry name" value="MSSS"/>
    <property type="match status" value="1"/>
</dbReference>
<dbReference type="Pfam" id="PF00488">
    <property type="entry name" value="MutS_V"/>
    <property type="match status" value="1"/>
</dbReference>
<evidence type="ECO:0000256" key="7">
    <source>
        <dbReference type="HAMAP-Rule" id="MF_00092"/>
    </source>
</evidence>
<dbReference type="InterPro" id="IPR045076">
    <property type="entry name" value="MutS"/>
</dbReference>
<keyword evidence="3 7" id="KW-0378">Hydrolase</keyword>
<dbReference type="Gene3D" id="3.30.1370.110">
    <property type="match status" value="1"/>
</dbReference>
<dbReference type="InterPro" id="IPR002625">
    <property type="entry name" value="Smr_dom"/>
</dbReference>
<dbReference type="PANTHER" id="PTHR48466:SF2">
    <property type="entry name" value="OS10G0509000 PROTEIN"/>
    <property type="match status" value="1"/>
</dbReference>
<dbReference type="EC" id="3.6.4.-" evidence="7"/>
<dbReference type="InterPro" id="IPR036187">
    <property type="entry name" value="DNA_mismatch_repair_MutS_sf"/>
</dbReference>
<keyword evidence="7 10" id="KW-0255">Endonuclease</keyword>
<comment type="similarity">
    <text evidence="7">Belongs to the DNA mismatch repair MutS family. MutS2 subfamily.</text>
</comment>
<dbReference type="EC" id="3.1.-.-" evidence="7"/>
<keyword evidence="5 7" id="KW-0694">RNA-binding</keyword>
<keyword evidence="7" id="KW-0540">Nuclease</keyword>
<gene>
    <name evidence="7" type="primary">mutS2</name>
    <name evidence="7" type="synonym">rqcU</name>
    <name evidence="10" type="ORF">N7U62_06975</name>
</gene>
<dbReference type="SMART" id="SM00534">
    <property type="entry name" value="MUTSac"/>
    <property type="match status" value="1"/>
</dbReference>
<comment type="function">
    <text evidence="7">Acts as a ribosome collision sensor, splitting the ribosome into its 2 subunits. Detects stalled/collided 70S ribosomes which it binds and splits by an ATP-hydrolysis driven conformational change. Acts upstream of the ribosome quality control system (RQC), a ribosome-associated complex that mediates the extraction of incompletely synthesized nascent chains from stalled ribosomes and their subsequent degradation. Probably generates substrates for RQC.</text>
</comment>
<keyword evidence="1 7" id="KW-0699">rRNA-binding</keyword>
<feature type="coiled-coil region" evidence="8">
    <location>
        <begin position="527"/>
        <end position="632"/>
    </location>
</feature>
<evidence type="ECO:0000256" key="1">
    <source>
        <dbReference type="ARBA" id="ARBA00022730"/>
    </source>
</evidence>
<feature type="domain" description="Smr" evidence="9">
    <location>
        <begin position="721"/>
        <end position="796"/>
    </location>
</feature>
<feature type="binding site" evidence="7">
    <location>
        <begin position="343"/>
        <end position="350"/>
    </location>
    <ligand>
        <name>ATP</name>
        <dbReference type="ChEBI" id="CHEBI:30616"/>
    </ligand>
</feature>
<evidence type="ECO:0000313" key="10">
    <source>
        <dbReference type="EMBL" id="MCV9386399.1"/>
    </source>
</evidence>
<keyword evidence="11" id="KW-1185">Reference proteome</keyword>
<dbReference type="Pfam" id="PF01713">
    <property type="entry name" value="Smr"/>
    <property type="match status" value="1"/>
</dbReference>
<proteinExistence type="inferred from homology"/>
<evidence type="ECO:0000256" key="5">
    <source>
        <dbReference type="ARBA" id="ARBA00022884"/>
    </source>
</evidence>
<comment type="caution">
    <text evidence="10">The sequence shown here is derived from an EMBL/GenBank/DDBJ whole genome shotgun (WGS) entry which is preliminary data.</text>
</comment>
<dbReference type="InterPro" id="IPR027417">
    <property type="entry name" value="P-loop_NTPase"/>
</dbReference>
<reference evidence="10 11" key="1">
    <citation type="submission" date="2022-10" db="EMBL/GenBank/DDBJ databases">
        <title>Comparative genomics and taxonomic characterization of three novel marine species of genus Reichenbachiella exhibiting antioxidant and polysaccharide degradation activities.</title>
        <authorList>
            <person name="Muhammad N."/>
            <person name="Lee Y.-J."/>
            <person name="Ko J."/>
            <person name="Kim S.-G."/>
        </authorList>
    </citation>
    <scope>NUCLEOTIDE SEQUENCE [LARGE SCALE GENOMIC DNA]</scope>
    <source>
        <strain evidence="10 11">ABR2-5</strain>
    </source>
</reference>
<keyword evidence="8" id="KW-0175">Coiled coil</keyword>
<organism evidence="10 11">
    <name type="scientific">Reichenbachiella ulvae</name>
    <dbReference type="NCBI Taxonomy" id="2980104"/>
    <lineage>
        <taxon>Bacteria</taxon>
        <taxon>Pseudomonadati</taxon>
        <taxon>Bacteroidota</taxon>
        <taxon>Cytophagia</taxon>
        <taxon>Cytophagales</taxon>
        <taxon>Reichenbachiellaceae</taxon>
        <taxon>Reichenbachiella</taxon>
    </lineage>
</organism>
<dbReference type="PROSITE" id="PS50828">
    <property type="entry name" value="SMR"/>
    <property type="match status" value="1"/>
</dbReference>
<evidence type="ECO:0000259" key="9">
    <source>
        <dbReference type="PROSITE" id="PS50828"/>
    </source>
</evidence>
<dbReference type="InterPro" id="IPR007696">
    <property type="entry name" value="DNA_mismatch_repair_MutS_core"/>
</dbReference>
<dbReference type="Gene3D" id="3.40.50.300">
    <property type="entry name" value="P-loop containing nucleotide triphosphate hydrolases"/>
    <property type="match status" value="1"/>
</dbReference>
<dbReference type="PIRSF" id="PIRSF005814">
    <property type="entry name" value="MutS_YshD"/>
    <property type="match status" value="1"/>
</dbReference>
<dbReference type="InterPro" id="IPR046893">
    <property type="entry name" value="MSSS"/>
</dbReference>
<dbReference type="SUPFAM" id="SSF160443">
    <property type="entry name" value="SMR domain-like"/>
    <property type="match status" value="1"/>
</dbReference>
<dbReference type="SUPFAM" id="SSF52540">
    <property type="entry name" value="P-loop containing nucleoside triphosphate hydrolases"/>
    <property type="match status" value="1"/>
</dbReference>
<dbReference type="GO" id="GO:0004519">
    <property type="term" value="F:endonuclease activity"/>
    <property type="evidence" value="ECO:0007669"/>
    <property type="project" value="UniProtKB-KW"/>
</dbReference>
<evidence type="ECO:0000256" key="8">
    <source>
        <dbReference type="SAM" id="Coils"/>
    </source>
</evidence>
<accession>A0ABT3CRX9</accession>
<comment type="subunit">
    <text evidence="7">Homodimer. Binds to stalled ribosomes, contacting rRNA.</text>
</comment>
<sequence length="797" mass="89201">MNLYPQEIEVKLSFDKVKEIISENCLGPLGEEFVDKLNFSTRTDRVNEWLSQTREFMSILTSSAGFPAASYEDVSPFLKQAEVPGSFLDTEQLHEIKAVIQTLGNINLFFKENGDDYPVLFWRLGHIEVDAHLLRALESKIDEKGELRDDASPELMRIRSAISKCQTRARTAVNKILKSAGGHGYTPEGATLTIRDGRLVIPVLAEHKRHVKGFVHDESATGQTVYLEPAEALEINNELRELKYAERREIIRILTELTDLVRLNQEDIARGLRMLGVLDFIQAKARFGIAFDCVCPEVGKKQNIEWKQARHPILEQALKEQGRQIKALDILLTPSDHILLVSGPNAGGKSVCLKTIGLIQYMVQCGVPVSVSEESKFGMFHSIFIDIGDEQSIENDLSTYSSHLTNMKFFLENTNGKTLFLIDEFGTGTEPQFGGAIAEVVLMELCQSRAFGAITTHYGNLKKLADKTKGIVNAAMKYDVKKLEPLYELEIGKPGSSFALEIAGKIGLDKQMLERAKKKAGVSHVQFDRMLSELESEKNQIDKLKKEVEAKDKRLSDAIKDYQDLKKFLDKKKNEVLKEAKQEAARVIEASNKKVESTIKQIQEAKADKKRVQQAREQLTQHKEKLSKESVKPEEKLVKAVDQNIEVGDKVKILSSGAAGEVVSIKGNQVELTLGGLTSRVKLKDIEKISSKQFKKSTEDRVKQMTGIDLNSKMANFNMTLDIRGVRAEEAIGKVENYIDEALLLGYPEVKILHGKGHGVLRDLVRNVLRENPKVLRATDEHIERGGAGITVVSLDE</sequence>
<dbReference type="InterPro" id="IPR005747">
    <property type="entry name" value="MutS2"/>
</dbReference>
<evidence type="ECO:0000256" key="3">
    <source>
        <dbReference type="ARBA" id="ARBA00022801"/>
    </source>
</evidence>
<evidence type="ECO:0000256" key="6">
    <source>
        <dbReference type="ARBA" id="ARBA00023125"/>
    </source>
</evidence>
<comment type="function">
    <text evidence="7">Endonuclease that is involved in the suppression of homologous recombination and thus may have a key role in the control of bacterial genetic diversity.</text>
</comment>
<keyword evidence="2 7" id="KW-0547">Nucleotide-binding</keyword>
<keyword evidence="4 7" id="KW-0067">ATP-binding</keyword>
<dbReference type="SUPFAM" id="SSF48334">
    <property type="entry name" value="DNA repair protein MutS, domain III"/>
    <property type="match status" value="1"/>
</dbReference>
<dbReference type="Proteomes" id="UP001300692">
    <property type="component" value="Unassembled WGS sequence"/>
</dbReference>
<dbReference type="HAMAP" id="MF_00092">
    <property type="entry name" value="MutS2"/>
    <property type="match status" value="1"/>
</dbReference>
<dbReference type="InterPro" id="IPR036063">
    <property type="entry name" value="Smr_dom_sf"/>
</dbReference>
<dbReference type="PANTHER" id="PTHR48466">
    <property type="entry name" value="OS10G0509000 PROTEIN-RELATED"/>
    <property type="match status" value="1"/>
</dbReference>
<evidence type="ECO:0000256" key="4">
    <source>
        <dbReference type="ARBA" id="ARBA00022840"/>
    </source>
</evidence>
<evidence type="ECO:0000313" key="11">
    <source>
        <dbReference type="Proteomes" id="UP001300692"/>
    </source>
</evidence>
<dbReference type="SMART" id="SM00533">
    <property type="entry name" value="MUTSd"/>
    <property type="match status" value="1"/>
</dbReference>